<accession>A0A0R1PR98</accession>
<dbReference type="Proteomes" id="UP000051908">
    <property type="component" value="Unassembled WGS sequence"/>
</dbReference>
<dbReference type="GO" id="GO:0016740">
    <property type="term" value="F:transferase activity"/>
    <property type="evidence" value="ECO:0007669"/>
    <property type="project" value="UniProtKB-KW"/>
</dbReference>
<feature type="domain" description="DUF4422" evidence="1">
    <location>
        <begin position="5"/>
        <end position="207"/>
    </location>
</feature>
<organism evidence="2 3">
    <name type="scientific">Companilactobacillus paralimentarius DSM 13238 = JCM 10415</name>
    <dbReference type="NCBI Taxonomy" id="1122151"/>
    <lineage>
        <taxon>Bacteria</taxon>
        <taxon>Bacillati</taxon>
        <taxon>Bacillota</taxon>
        <taxon>Bacilli</taxon>
        <taxon>Lactobacillales</taxon>
        <taxon>Lactobacillaceae</taxon>
        <taxon>Companilactobacillus</taxon>
    </lineage>
</organism>
<reference evidence="2 3" key="1">
    <citation type="journal article" date="2015" name="Genome Announc.">
        <title>Expanding the biotechnology potential of lactobacilli through comparative genomics of 213 strains and associated genera.</title>
        <authorList>
            <person name="Sun Z."/>
            <person name="Harris H.M."/>
            <person name="McCann A."/>
            <person name="Guo C."/>
            <person name="Argimon S."/>
            <person name="Zhang W."/>
            <person name="Yang X."/>
            <person name="Jeffery I.B."/>
            <person name="Cooney J.C."/>
            <person name="Kagawa T.F."/>
            <person name="Liu W."/>
            <person name="Song Y."/>
            <person name="Salvetti E."/>
            <person name="Wrobel A."/>
            <person name="Rasinkangas P."/>
            <person name="Parkhill J."/>
            <person name="Rea M.C."/>
            <person name="O'Sullivan O."/>
            <person name="Ritari J."/>
            <person name="Douillard F.P."/>
            <person name="Paul Ross R."/>
            <person name="Yang R."/>
            <person name="Briner A.E."/>
            <person name="Felis G.E."/>
            <person name="de Vos W.M."/>
            <person name="Barrangou R."/>
            <person name="Klaenhammer T.R."/>
            <person name="Caufield P.W."/>
            <person name="Cui Y."/>
            <person name="Zhang H."/>
            <person name="O'Toole P.W."/>
        </authorList>
    </citation>
    <scope>NUCLEOTIDE SEQUENCE [LARGE SCALE GENOMIC DNA]</scope>
    <source>
        <strain evidence="2 3">DSM 13238</strain>
    </source>
</reference>
<name>A0A0R1PR98_9LACO</name>
<dbReference type="InterPro" id="IPR025536">
    <property type="entry name" value="DUF4422"/>
</dbReference>
<evidence type="ECO:0000313" key="2">
    <source>
        <dbReference type="EMBL" id="KRL31387.1"/>
    </source>
</evidence>
<evidence type="ECO:0000313" key="3">
    <source>
        <dbReference type="Proteomes" id="UP000051908"/>
    </source>
</evidence>
<dbReference type="EMBL" id="AZES01000049">
    <property type="protein sequence ID" value="KRL31387.1"/>
    <property type="molecule type" value="Genomic_DNA"/>
</dbReference>
<dbReference type="AlphaFoldDB" id="A0A0R1PR98"/>
<sequence length="246" mass="29538">MPEGKDIYFPILVGAYKNYKKEITYQRDDIGDNISKKNSSYNELTAIYWAWKNLDADIVGLVHYRRYFFKNVVNKDLKNVIDKNDIEALLSKHDVILPRKRNYIIETNYSHYIHAHHKEPIDETRKIIARYYPEYLSSFDKVMSRRKAHMFNMFIMKRNLFDNYSKWLMGVLDKLEDKIDISNYSVQESRVFGYVSEVLMDVWIETNGVNYVEVPWKQIGKVRLFSKVFNFLKRKFLPNSKSRTHF</sequence>
<keyword evidence="3" id="KW-1185">Reference proteome</keyword>
<gene>
    <name evidence="2" type="ORF">FD33_GL002042</name>
</gene>
<dbReference type="Pfam" id="PF14393">
    <property type="entry name" value="DUF4422"/>
    <property type="match status" value="1"/>
</dbReference>
<dbReference type="PATRIC" id="fig|1122151.5.peg.2111"/>
<keyword evidence="2" id="KW-0808">Transferase</keyword>
<evidence type="ECO:0000259" key="1">
    <source>
        <dbReference type="Pfam" id="PF14393"/>
    </source>
</evidence>
<protein>
    <submittedName>
        <fullName evidence="2">Lipopolysaccharide biosynthesis glycosyltransferase</fullName>
    </submittedName>
</protein>
<proteinExistence type="predicted"/>
<comment type="caution">
    <text evidence="2">The sequence shown here is derived from an EMBL/GenBank/DDBJ whole genome shotgun (WGS) entry which is preliminary data.</text>
</comment>